<evidence type="ECO:0000313" key="2">
    <source>
        <dbReference type="Proteomes" id="UP001367508"/>
    </source>
</evidence>
<dbReference type="EMBL" id="JAYMYQ010000008">
    <property type="protein sequence ID" value="KAK7316059.1"/>
    <property type="molecule type" value="Genomic_DNA"/>
</dbReference>
<sequence>MLVANVWPLVLQQEYLIIVKPPPTTTKPPLGQKLHSTHGSPPLAFRSHVVIAVAEGFNPPPSFLVSFKIPFPVTIYLLQNRMVSNRQPL</sequence>
<organism evidence="1 2">
    <name type="scientific">Canavalia gladiata</name>
    <name type="common">Sword bean</name>
    <name type="synonym">Dolichos gladiatus</name>
    <dbReference type="NCBI Taxonomy" id="3824"/>
    <lineage>
        <taxon>Eukaryota</taxon>
        <taxon>Viridiplantae</taxon>
        <taxon>Streptophyta</taxon>
        <taxon>Embryophyta</taxon>
        <taxon>Tracheophyta</taxon>
        <taxon>Spermatophyta</taxon>
        <taxon>Magnoliopsida</taxon>
        <taxon>eudicotyledons</taxon>
        <taxon>Gunneridae</taxon>
        <taxon>Pentapetalae</taxon>
        <taxon>rosids</taxon>
        <taxon>fabids</taxon>
        <taxon>Fabales</taxon>
        <taxon>Fabaceae</taxon>
        <taxon>Papilionoideae</taxon>
        <taxon>50 kb inversion clade</taxon>
        <taxon>NPAAA clade</taxon>
        <taxon>indigoferoid/millettioid clade</taxon>
        <taxon>Phaseoleae</taxon>
        <taxon>Canavalia</taxon>
    </lineage>
</organism>
<evidence type="ECO:0000313" key="1">
    <source>
        <dbReference type="EMBL" id="KAK7316059.1"/>
    </source>
</evidence>
<dbReference type="AlphaFoldDB" id="A0AAN9KHX0"/>
<name>A0AAN9KHX0_CANGL</name>
<protein>
    <submittedName>
        <fullName evidence="1">Uncharacterized protein</fullName>
    </submittedName>
</protein>
<dbReference type="Proteomes" id="UP001367508">
    <property type="component" value="Unassembled WGS sequence"/>
</dbReference>
<comment type="caution">
    <text evidence="1">The sequence shown here is derived from an EMBL/GenBank/DDBJ whole genome shotgun (WGS) entry which is preliminary data.</text>
</comment>
<proteinExistence type="predicted"/>
<keyword evidence="2" id="KW-1185">Reference proteome</keyword>
<reference evidence="1 2" key="1">
    <citation type="submission" date="2024-01" db="EMBL/GenBank/DDBJ databases">
        <title>The genomes of 5 underutilized Papilionoideae crops provide insights into root nodulation and disease resistanc.</title>
        <authorList>
            <person name="Jiang F."/>
        </authorList>
    </citation>
    <scope>NUCLEOTIDE SEQUENCE [LARGE SCALE GENOMIC DNA]</scope>
    <source>
        <strain evidence="1">LVBAO_FW01</strain>
        <tissue evidence="1">Leaves</tissue>
    </source>
</reference>
<accession>A0AAN9KHX0</accession>
<gene>
    <name evidence="1" type="ORF">VNO77_34729</name>
</gene>